<keyword evidence="1" id="KW-0812">Transmembrane</keyword>
<dbReference type="RefSeq" id="WP_100204988.1">
    <property type="nucleotide sequence ID" value="NZ_PGGW01000069.1"/>
</dbReference>
<dbReference type="PANTHER" id="PTHR40040">
    <property type="entry name" value="SMALL HYDROPHOBIC PROTEIN-RELATED"/>
    <property type="match status" value="1"/>
</dbReference>
<name>A0A2M8LR09_9ACTN</name>
<dbReference type="Proteomes" id="UP000230407">
    <property type="component" value="Unassembled WGS sequence"/>
</dbReference>
<keyword evidence="3" id="KW-1185">Reference proteome</keyword>
<protein>
    <submittedName>
        <fullName evidence="2">Small hydrophobic protein</fullName>
    </submittedName>
</protein>
<dbReference type="EMBL" id="PGGW01000069">
    <property type="protein sequence ID" value="PJE94379.1"/>
    <property type="molecule type" value="Genomic_DNA"/>
</dbReference>
<organism evidence="2 3">
    <name type="scientific">Streptomyces carminius</name>
    <dbReference type="NCBI Taxonomy" id="2665496"/>
    <lineage>
        <taxon>Bacteria</taxon>
        <taxon>Bacillati</taxon>
        <taxon>Actinomycetota</taxon>
        <taxon>Actinomycetes</taxon>
        <taxon>Kitasatosporales</taxon>
        <taxon>Streptomycetaceae</taxon>
        <taxon>Streptomyces</taxon>
    </lineage>
</organism>
<proteinExistence type="predicted"/>
<comment type="caution">
    <text evidence="2">The sequence shown here is derived from an EMBL/GenBank/DDBJ whole genome shotgun (WGS) entry which is preliminary data.</text>
</comment>
<reference evidence="2 3" key="1">
    <citation type="submission" date="2017-11" db="EMBL/GenBank/DDBJ databases">
        <title>Streptomyces carmine sp. nov., a novel actinomycete isolated from Sophora alopecuroides in Xinjiang, China.</title>
        <authorList>
            <person name="Wang Y."/>
            <person name="Luo X."/>
            <person name="Wan C."/>
            <person name="Zhang L."/>
        </authorList>
    </citation>
    <scope>NUCLEOTIDE SEQUENCE [LARGE SCALE GENOMIC DNA]</scope>
    <source>
        <strain evidence="2 3">TRM SA0054</strain>
    </source>
</reference>
<feature type="transmembrane region" description="Helical" evidence="1">
    <location>
        <begin position="68"/>
        <end position="87"/>
    </location>
</feature>
<evidence type="ECO:0000313" key="2">
    <source>
        <dbReference type="EMBL" id="PJE94379.1"/>
    </source>
</evidence>
<gene>
    <name evidence="2" type="ORF">CUT44_29490</name>
</gene>
<dbReference type="AlphaFoldDB" id="A0A2M8LR09"/>
<evidence type="ECO:0000313" key="3">
    <source>
        <dbReference type="Proteomes" id="UP000230407"/>
    </source>
</evidence>
<accession>A0A2M8LR09</accession>
<keyword evidence="1" id="KW-0472">Membrane</keyword>
<sequence>MTGTRYFEGKKRGGADLSGDERSTFGIIGLVCAVAGFFVMGFVLGPIAMICGWLAMGRRWIGARSKPAMVAIVLGAIDTVLALVWLATAPASWGLWP</sequence>
<dbReference type="PANTHER" id="PTHR40040:SF1">
    <property type="entry name" value="MEMBRANE PROTEIN"/>
    <property type="match status" value="1"/>
</dbReference>
<evidence type="ECO:0000256" key="1">
    <source>
        <dbReference type="SAM" id="Phobius"/>
    </source>
</evidence>
<keyword evidence="1" id="KW-1133">Transmembrane helix</keyword>
<dbReference type="InterPro" id="IPR055338">
    <property type="entry name" value="YqfX-like"/>
</dbReference>
<feature type="transmembrane region" description="Helical" evidence="1">
    <location>
        <begin position="27"/>
        <end position="56"/>
    </location>
</feature>